<proteinExistence type="predicted"/>
<name>A0A835YN38_9CHLO</name>
<sequence>MQVDCGEGAAQLWAGKLEGQATGVVLALSSSQQGGGAGNLEAGARPASKGALTPASSPYLLRASHPEPLSAARELFNQLGVMADVLYVCTPPFRAPSGKADASPYVHHLGPWLDLLAPEGVFLVPDDPDRVVALALTELGLSSWPAAEAAPQKLRPSLPSEGSGGTLGHVSVSFPGNLIGPYVQCLSLAQLLGYTFQYATSFDDHWLRHLPRLVEPGLVRANPPEVKRALDVCAHKYWAYPHECLYGWRAAKPAVEHVIRQAFFRWLKKTGNQLQAFEPTDALIQLRCAKDTLLDHWNYGPAAFSYYIDNLPPGTRREFALYARHGHLSPRHYEPCERIVEALGAHITAHRPGVEFSIVGGALWEDFGRLLTAPTVFAEGSSSLGLWATLANLNTAFHPPFLAPLDGAEFGALFKPRIHPRYQVVDANILYRLTASRLNITVDQVDGIIEWLKEN</sequence>
<comment type="caution">
    <text evidence="1">The sequence shown here is derived from an EMBL/GenBank/DDBJ whole genome shotgun (WGS) entry which is preliminary data.</text>
</comment>
<dbReference type="Proteomes" id="UP000612055">
    <property type="component" value="Unassembled WGS sequence"/>
</dbReference>
<accession>A0A835YN38</accession>
<dbReference type="OrthoDB" id="537688at2759"/>
<organism evidence="1 2">
    <name type="scientific">Edaphochlamys debaryana</name>
    <dbReference type="NCBI Taxonomy" id="47281"/>
    <lineage>
        <taxon>Eukaryota</taxon>
        <taxon>Viridiplantae</taxon>
        <taxon>Chlorophyta</taxon>
        <taxon>core chlorophytes</taxon>
        <taxon>Chlorophyceae</taxon>
        <taxon>CS clade</taxon>
        <taxon>Chlamydomonadales</taxon>
        <taxon>Chlamydomonadales incertae sedis</taxon>
        <taxon>Edaphochlamys</taxon>
    </lineage>
</organism>
<reference evidence="1" key="1">
    <citation type="journal article" date="2020" name="bioRxiv">
        <title>Comparative genomics of Chlamydomonas.</title>
        <authorList>
            <person name="Craig R.J."/>
            <person name="Hasan A.R."/>
            <person name="Ness R.W."/>
            <person name="Keightley P.D."/>
        </authorList>
    </citation>
    <scope>NUCLEOTIDE SEQUENCE</scope>
    <source>
        <strain evidence="1">CCAP 11/70</strain>
    </source>
</reference>
<evidence type="ECO:0000313" key="1">
    <source>
        <dbReference type="EMBL" id="KAG2500734.1"/>
    </source>
</evidence>
<keyword evidence="2" id="KW-1185">Reference proteome</keyword>
<evidence type="ECO:0000313" key="2">
    <source>
        <dbReference type="Proteomes" id="UP000612055"/>
    </source>
</evidence>
<protein>
    <submittedName>
        <fullName evidence="1">Uncharacterized protein</fullName>
    </submittedName>
</protein>
<dbReference type="EMBL" id="JAEHOE010000003">
    <property type="protein sequence ID" value="KAG2500734.1"/>
    <property type="molecule type" value="Genomic_DNA"/>
</dbReference>
<dbReference type="AlphaFoldDB" id="A0A835YN38"/>
<gene>
    <name evidence="1" type="ORF">HYH03_001498</name>
</gene>